<dbReference type="RefSeq" id="WP_307149151.1">
    <property type="nucleotide sequence ID" value="NZ_JAUSTU010000003.1"/>
</dbReference>
<dbReference type="SMART" id="SM00332">
    <property type="entry name" value="PP2Cc"/>
    <property type="match status" value="1"/>
</dbReference>
<keyword evidence="1" id="KW-1133">Transmembrane helix</keyword>
<feature type="transmembrane region" description="Helical" evidence="1">
    <location>
        <begin position="7"/>
        <end position="26"/>
    </location>
</feature>
<name>A0ABT9V0Y6_9BACL</name>
<evidence type="ECO:0000256" key="1">
    <source>
        <dbReference type="SAM" id="Phobius"/>
    </source>
</evidence>
<keyword evidence="4" id="KW-1185">Reference proteome</keyword>
<keyword evidence="1" id="KW-0812">Transmembrane</keyword>
<comment type="caution">
    <text evidence="3">The sequence shown here is derived from an EMBL/GenBank/DDBJ whole genome shotgun (WGS) entry which is preliminary data.</text>
</comment>
<dbReference type="Proteomes" id="UP001231362">
    <property type="component" value="Unassembled WGS sequence"/>
</dbReference>
<dbReference type="Pfam" id="PF13672">
    <property type="entry name" value="PP2C_2"/>
    <property type="match status" value="1"/>
</dbReference>
<dbReference type="CDD" id="cd00143">
    <property type="entry name" value="PP2Cc"/>
    <property type="match status" value="1"/>
</dbReference>
<evidence type="ECO:0000259" key="2">
    <source>
        <dbReference type="PROSITE" id="PS51746"/>
    </source>
</evidence>
<dbReference type="GO" id="GO:0004722">
    <property type="term" value="F:protein serine/threonine phosphatase activity"/>
    <property type="evidence" value="ECO:0007669"/>
    <property type="project" value="UniProtKB-EC"/>
</dbReference>
<dbReference type="PANTHER" id="PTHR47992">
    <property type="entry name" value="PROTEIN PHOSPHATASE"/>
    <property type="match status" value="1"/>
</dbReference>
<proteinExistence type="predicted"/>
<protein>
    <submittedName>
        <fullName evidence="3">Protein phosphatase</fullName>
        <ecNumber evidence="3">3.1.3.16</ecNumber>
    </submittedName>
</protein>
<dbReference type="Gene3D" id="3.60.40.10">
    <property type="entry name" value="PPM-type phosphatase domain"/>
    <property type="match status" value="1"/>
</dbReference>
<dbReference type="SMART" id="SM00331">
    <property type="entry name" value="PP2C_SIG"/>
    <property type="match status" value="1"/>
</dbReference>
<dbReference type="PROSITE" id="PS51746">
    <property type="entry name" value="PPM_2"/>
    <property type="match status" value="1"/>
</dbReference>
<keyword evidence="1" id="KW-0472">Membrane</keyword>
<accession>A0ABT9V0Y6</accession>
<feature type="domain" description="PPM-type phosphatase" evidence="2">
    <location>
        <begin position="99"/>
        <end position="341"/>
    </location>
</feature>
<gene>
    <name evidence="3" type="ORF">J2S07_000849</name>
</gene>
<dbReference type="SUPFAM" id="SSF81606">
    <property type="entry name" value="PP2C-like"/>
    <property type="match status" value="1"/>
</dbReference>
<sequence length="342" mass="38237">MRYILRICGIFLLFFFFQSFSVIVLASTDRTSNFSSIDVRLTNLPWWIYGIILVVLIGLVFVLLRRKNQDLQNRIPIRREEPITKRRENPTIIPGNAQTIGSRDEQQDAFGFSDIYDDAFMQEFGVLAVLADGMGGLHGGREASHVAVQGFLDHYSQSSAIPSIPQKLISSLDAANQSVLQFAREQRLLGNVGTTLVAAVIFQHELYWISVGDSRIYLMQGESLTQLTNEHKYATELEKRAALGEISEEVAKNDPQRESLTSFLGLEKLEQVDISEKSISLQKGDSIILCSDGVYGSLSNDEILEVCRYLPTQESAEELITLVLSKKIVNQDNATVAILTID</sequence>
<dbReference type="EC" id="3.1.3.16" evidence="3"/>
<organism evidence="3 4">
    <name type="scientific">Anoxybacillus andreesenii</name>
    <dbReference type="NCBI Taxonomy" id="1325932"/>
    <lineage>
        <taxon>Bacteria</taxon>
        <taxon>Bacillati</taxon>
        <taxon>Bacillota</taxon>
        <taxon>Bacilli</taxon>
        <taxon>Bacillales</taxon>
        <taxon>Anoxybacillaceae</taxon>
        <taxon>Anoxybacillus</taxon>
    </lineage>
</organism>
<dbReference type="InterPro" id="IPR036457">
    <property type="entry name" value="PPM-type-like_dom_sf"/>
</dbReference>
<dbReference type="InterPro" id="IPR015655">
    <property type="entry name" value="PP2C"/>
</dbReference>
<dbReference type="InterPro" id="IPR001932">
    <property type="entry name" value="PPM-type_phosphatase-like_dom"/>
</dbReference>
<evidence type="ECO:0000313" key="3">
    <source>
        <dbReference type="EMBL" id="MDQ0154545.1"/>
    </source>
</evidence>
<dbReference type="EMBL" id="JAUSTU010000003">
    <property type="protein sequence ID" value="MDQ0154545.1"/>
    <property type="molecule type" value="Genomic_DNA"/>
</dbReference>
<evidence type="ECO:0000313" key="4">
    <source>
        <dbReference type="Proteomes" id="UP001231362"/>
    </source>
</evidence>
<feature type="transmembrane region" description="Helical" evidence="1">
    <location>
        <begin position="46"/>
        <end position="64"/>
    </location>
</feature>
<reference evidence="3 4" key="1">
    <citation type="submission" date="2023-07" db="EMBL/GenBank/DDBJ databases">
        <title>Genomic Encyclopedia of Type Strains, Phase IV (KMG-IV): sequencing the most valuable type-strain genomes for metagenomic binning, comparative biology and taxonomic classification.</title>
        <authorList>
            <person name="Goeker M."/>
        </authorList>
    </citation>
    <scope>NUCLEOTIDE SEQUENCE [LARGE SCALE GENOMIC DNA]</scope>
    <source>
        <strain evidence="3 4">DSM 23948</strain>
    </source>
</reference>
<keyword evidence="3" id="KW-0378">Hydrolase</keyword>